<protein>
    <submittedName>
        <fullName evidence="2">Putative replicase</fullName>
    </submittedName>
</protein>
<organism evidence="2">
    <name type="scientific">Monsystermes virus</name>
    <dbReference type="NCBI Taxonomy" id="2796617"/>
    <lineage>
        <taxon>Viruses</taxon>
        <taxon>Riboviria</taxon>
    </lineage>
</organism>
<evidence type="ECO:0000313" key="2">
    <source>
        <dbReference type="EMBL" id="QQM16291.1"/>
    </source>
</evidence>
<evidence type="ECO:0000256" key="1">
    <source>
        <dbReference type="SAM" id="MobiDB-lite"/>
    </source>
</evidence>
<feature type="region of interest" description="Disordered" evidence="1">
    <location>
        <begin position="718"/>
        <end position="743"/>
    </location>
</feature>
<proteinExistence type="predicted"/>
<dbReference type="Pfam" id="PF05919">
    <property type="entry name" value="Mitovir_RNA_pol"/>
    <property type="match status" value="2"/>
</dbReference>
<accession>A0A7T7K8Y0</accession>
<sequence length="743" mass="83498">MDTKVRGCLCKSFRACGLPKDRTHSLLNKISKWVDSCGVEWTSQRLKDYHTWYISYLAGSPVIPEGCAHNKDGTPKGEFRPIFALKNHQLALAVLSGHTVFRNSEISITQWTKLREALNTKGSMCTGLTSGDQQSIASAGPKRRIPTLSLTPVPLDSLTGLTIPVGRSKVHVDPINRDSYALAYLQTCKTIPQHTVRFYLTAGVGEYLPGGKDGILAREVWNPSNPEFWQENVCGHISCVQEPSLKARWIANPNRGMQHALRSLQHDWEDSVVRRFSTQDCTLNQERGCKDVMSELKQGRTLASVDLTSATDLLSVDKGIDILLLREFGYSYEDPWWRVGQGVDLTPNPKSTKDEQNRYLYWLHVKHFKQTALGDWLAPDHQVYSWKQGQPLGTAPSFSLLAYTNNALAAMSANDCGVKDPFWRVIGDDIVMRVEMFERYKERVQEFGGVINLQKTIVSNRLAEFGGRVIEPSGISVKRIKWPVLSDNTFIEVCSALGQQSVGMLRPRQRRAFSEYKYVPGYVVNGPWSQQSHGQPLDKRYFWYLEYSGLCVPRIEPDKIPKLMGDKLGLYLGKFIKEVVPSAKVGPGEILGFLPTKVPNDFQSLDAASIAPRSGDPRLTNGETTLEMTERVSKRHRKAKFEDVMLNPVAKPPISTVSLEERNPKVPIIDRVRAESLWSPLAAKKFKVKGGLTLPSDRDCIIIEGHTLRLNSHIIKEQSKDNVKSDPMPHYTSSRGKPKKKGR</sequence>
<dbReference type="InterPro" id="IPR008686">
    <property type="entry name" value="RNA_pol_mitovir"/>
</dbReference>
<name>A0A7T7K8Y0_9VIRU</name>
<dbReference type="EMBL" id="MW052092">
    <property type="protein sequence ID" value="QQM16291.1"/>
    <property type="molecule type" value="Genomic_RNA"/>
</dbReference>
<reference evidence="2" key="2">
    <citation type="submission" date="2020-09" db="EMBL/GenBank/DDBJ databases">
        <authorList>
            <person name="Le Lay C."/>
            <person name="Shi M."/>
            <person name="Bucek A."/>
            <person name="Bourguignon T."/>
            <person name="Lo N."/>
            <person name="Holmes E.C."/>
        </authorList>
    </citation>
    <scope>NUCLEOTIDE SEQUENCE</scope>
    <source>
        <strain evidence="2">4v_8</strain>
    </source>
</reference>
<reference evidence="2" key="1">
    <citation type="journal article" date="2020" name="Viruses">
        <title>Unmapped RNA Virus Diversity in Termites and their Symbionts.</title>
        <authorList>
            <person name="Lay C.L."/>
            <person name="Shi M."/>
            <person name="Bucek A."/>
            <person name="Bourguignon T."/>
            <person name="Lo N."/>
            <person name="Holmes E.C."/>
        </authorList>
    </citation>
    <scope>NUCLEOTIDE SEQUENCE</scope>
    <source>
        <strain evidence="2">4v_8</strain>
    </source>
</reference>